<dbReference type="InParanoid" id="A0A1Y2G9W9"/>
<name>A0A1Y2G9W9_9FUNG</name>
<sequence length="397" mass="45180">MEDSFPFSFGLASDEDEEFNDIFCPAKAKAKVVKSKAPSAEEYHAQIDADGWFHQTGASVLEVMQNDKNGANKVKMRADHYYMLHQYQDAYEIAKEYCRVVSLQNQLNLIDRIEQSETEIERTSNILKVTDSKEMQEMALRCALKLNKLDEAAAFADELTLQDIGTVFLKAKAFIAVGRYNAAALNLVQFQKTKSSNYSIWKALGECLHQSSKALIFQSEPKLSIPTLISRPYPSLTLCSYGVDLRRVKILALISILRARYLMLVSTWSNVSYAKVRFDQELRTIDDLRRVLERECELEMYDSASQLKEFESSLQDQDLKHRRLEDYENKIVIPALELLQRMKQANGEGLKEESESALEIVEFIVNSWDTQLVDFSASGGGTDEDNDDVNGLSVRDK</sequence>
<comment type="caution">
    <text evidence="2">The sequence shown here is derived from an EMBL/GenBank/DDBJ whole genome shotgun (WGS) entry which is preliminary data.</text>
</comment>
<organism evidence="2 3">
    <name type="scientific">Lobosporangium transversale</name>
    <dbReference type="NCBI Taxonomy" id="64571"/>
    <lineage>
        <taxon>Eukaryota</taxon>
        <taxon>Fungi</taxon>
        <taxon>Fungi incertae sedis</taxon>
        <taxon>Mucoromycota</taxon>
        <taxon>Mortierellomycotina</taxon>
        <taxon>Mortierellomycetes</taxon>
        <taxon>Mortierellales</taxon>
        <taxon>Mortierellaceae</taxon>
        <taxon>Lobosporangium</taxon>
    </lineage>
</organism>
<keyword evidence="3" id="KW-1185">Reference proteome</keyword>
<protein>
    <submittedName>
        <fullName evidence="2">Uncharacterized protein</fullName>
    </submittedName>
</protein>
<feature type="region of interest" description="Disordered" evidence="1">
    <location>
        <begin position="376"/>
        <end position="397"/>
    </location>
</feature>
<dbReference type="AlphaFoldDB" id="A0A1Y2G9W9"/>
<dbReference type="SUPFAM" id="SSF48452">
    <property type="entry name" value="TPR-like"/>
    <property type="match status" value="1"/>
</dbReference>
<dbReference type="EMBL" id="MCFF01000052">
    <property type="protein sequence ID" value="ORZ05122.1"/>
    <property type="molecule type" value="Genomic_DNA"/>
</dbReference>
<dbReference type="GeneID" id="33569989"/>
<dbReference type="InterPro" id="IPR011990">
    <property type="entry name" value="TPR-like_helical_dom_sf"/>
</dbReference>
<evidence type="ECO:0000256" key="1">
    <source>
        <dbReference type="SAM" id="MobiDB-lite"/>
    </source>
</evidence>
<accession>A0A1Y2G9W9</accession>
<gene>
    <name evidence="2" type="ORF">BCR41DRAFT_389672</name>
</gene>
<dbReference type="OrthoDB" id="2124108at2759"/>
<dbReference type="Proteomes" id="UP000193648">
    <property type="component" value="Unassembled WGS sequence"/>
</dbReference>
<dbReference type="Gene3D" id="1.25.40.10">
    <property type="entry name" value="Tetratricopeptide repeat domain"/>
    <property type="match status" value="1"/>
</dbReference>
<dbReference type="RefSeq" id="XP_021876897.1">
    <property type="nucleotide sequence ID" value="XM_022028146.1"/>
</dbReference>
<evidence type="ECO:0000313" key="2">
    <source>
        <dbReference type="EMBL" id="ORZ05122.1"/>
    </source>
</evidence>
<evidence type="ECO:0000313" key="3">
    <source>
        <dbReference type="Proteomes" id="UP000193648"/>
    </source>
</evidence>
<reference evidence="2 3" key="1">
    <citation type="submission" date="2016-07" db="EMBL/GenBank/DDBJ databases">
        <title>Pervasive Adenine N6-methylation of Active Genes in Fungi.</title>
        <authorList>
            <consortium name="DOE Joint Genome Institute"/>
            <person name="Mondo S.J."/>
            <person name="Dannebaum R.O."/>
            <person name="Kuo R.C."/>
            <person name="Labutti K."/>
            <person name="Haridas S."/>
            <person name="Kuo A."/>
            <person name="Salamov A."/>
            <person name="Ahrendt S.R."/>
            <person name="Lipzen A."/>
            <person name="Sullivan W."/>
            <person name="Andreopoulos W.B."/>
            <person name="Clum A."/>
            <person name="Lindquist E."/>
            <person name="Daum C."/>
            <person name="Ramamoorthy G.K."/>
            <person name="Gryganskyi A."/>
            <person name="Culley D."/>
            <person name="Magnuson J.K."/>
            <person name="James T.Y."/>
            <person name="O'Malley M.A."/>
            <person name="Stajich J.E."/>
            <person name="Spatafora J.W."/>
            <person name="Visel A."/>
            <person name="Grigoriev I.V."/>
        </authorList>
    </citation>
    <scope>NUCLEOTIDE SEQUENCE [LARGE SCALE GENOMIC DNA]</scope>
    <source>
        <strain evidence="2 3">NRRL 3116</strain>
    </source>
</reference>
<proteinExistence type="predicted"/>